<evidence type="ECO:0000313" key="5">
    <source>
        <dbReference type="Proteomes" id="UP000028547"/>
    </source>
</evidence>
<dbReference type="InterPro" id="IPR051257">
    <property type="entry name" value="Diverse_CBS-Domain"/>
</dbReference>
<proteinExistence type="predicted"/>
<dbReference type="Proteomes" id="UP000028547">
    <property type="component" value="Unassembled WGS sequence"/>
</dbReference>
<dbReference type="SUPFAM" id="SSF54631">
    <property type="entry name" value="CBS-domain pair"/>
    <property type="match status" value="1"/>
</dbReference>
<protein>
    <recommendedName>
        <fullName evidence="3">CBS domain-containing protein</fullName>
    </recommendedName>
</protein>
<dbReference type="AlphaFoldDB" id="A0A084SHR4"/>
<dbReference type="InterPro" id="IPR046342">
    <property type="entry name" value="CBS_dom_sf"/>
</dbReference>
<dbReference type="InterPro" id="IPR000644">
    <property type="entry name" value="CBS_dom"/>
</dbReference>
<sequence>MSLARFCRKTVAVIQPSQSVAEAAQALRDHHVGALVVVQEALRPVGMLTDRDIVTRVVAERKDPGALTVGEVMSPEPTTAHVDDSLDRTLFTLREQGVRRLPIVDEQGRVVGLVSLDDVLVLLSGELGQTAAAVRENQGP</sequence>
<dbReference type="EMBL" id="JPMI01000307">
    <property type="protein sequence ID" value="KFA87999.1"/>
    <property type="molecule type" value="Genomic_DNA"/>
</dbReference>
<feature type="domain" description="CBS" evidence="3">
    <location>
        <begin position="7"/>
        <end position="64"/>
    </location>
</feature>
<keyword evidence="1 2" id="KW-0129">CBS domain</keyword>
<name>A0A084SHR4_9BACT</name>
<feature type="domain" description="CBS" evidence="3">
    <location>
        <begin position="73"/>
        <end position="130"/>
    </location>
</feature>
<evidence type="ECO:0000259" key="3">
    <source>
        <dbReference type="PROSITE" id="PS51371"/>
    </source>
</evidence>
<evidence type="ECO:0000256" key="1">
    <source>
        <dbReference type="ARBA" id="ARBA00023122"/>
    </source>
</evidence>
<evidence type="ECO:0000256" key="2">
    <source>
        <dbReference type="PROSITE-ProRule" id="PRU00703"/>
    </source>
</evidence>
<reference evidence="4 5" key="1">
    <citation type="submission" date="2014-07" db="EMBL/GenBank/DDBJ databases">
        <title>Draft Genome Sequence of Gephyronic Acid Producer, Cystobacter violaceus Strain Cb vi76.</title>
        <authorList>
            <person name="Stevens D.C."/>
            <person name="Young J."/>
            <person name="Carmichael R."/>
            <person name="Tan J."/>
            <person name="Taylor R.E."/>
        </authorList>
    </citation>
    <scope>NUCLEOTIDE SEQUENCE [LARGE SCALE GENOMIC DNA]</scope>
    <source>
        <strain evidence="4 5">Cb vi76</strain>
    </source>
</reference>
<accession>A0A084SHR4</accession>
<gene>
    <name evidence="4" type="ORF">Q664_44025</name>
</gene>
<dbReference type="PANTHER" id="PTHR43080:SF2">
    <property type="entry name" value="CBS DOMAIN-CONTAINING PROTEIN"/>
    <property type="match status" value="1"/>
</dbReference>
<organism evidence="4 5">
    <name type="scientific">Archangium violaceum Cb vi76</name>
    <dbReference type="NCBI Taxonomy" id="1406225"/>
    <lineage>
        <taxon>Bacteria</taxon>
        <taxon>Pseudomonadati</taxon>
        <taxon>Myxococcota</taxon>
        <taxon>Myxococcia</taxon>
        <taxon>Myxococcales</taxon>
        <taxon>Cystobacterineae</taxon>
        <taxon>Archangiaceae</taxon>
        <taxon>Archangium</taxon>
    </lineage>
</organism>
<dbReference type="PANTHER" id="PTHR43080">
    <property type="entry name" value="CBS DOMAIN-CONTAINING PROTEIN CBSX3, MITOCHONDRIAL"/>
    <property type="match status" value="1"/>
</dbReference>
<dbReference type="RefSeq" id="WP_043410238.1">
    <property type="nucleotide sequence ID" value="NZ_JPMI01000307.1"/>
</dbReference>
<dbReference type="Gene3D" id="3.10.580.10">
    <property type="entry name" value="CBS-domain"/>
    <property type="match status" value="1"/>
</dbReference>
<evidence type="ECO:0000313" key="4">
    <source>
        <dbReference type="EMBL" id="KFA87999.1"/>
    </source>
</evidence>
<dbReference type="CDD" id="cd17775">
    <property type="entry name" value="CBS_pair_bact_arch"/>
    <property type="match status" value="1"/>
</dbReference>
<dbReference type="PROSITE" id="PS51371">
    <property type="entry name" value="CBS"/>
    <property type="match status" value="2"/>
</dbReference>
<comment type="caution">
    <text evidence="4">The sequence shown here is derived from an EMBL/GenBank/DDBJ whole genome shotgun (WGS) entry which is preliminary data.</text>
</comment>
<dbReference type="Pfam" id="PF00571">
    <property type="entry name" value="CBS"/>
    <property type="match status" value="2"/>
</dbReference>
<dbReference type="SMART" id="SM00116">
    <property type="entry name" value="CBS"/>
    <property type="match status" value="2"/>
</dbReference>